<comment type="caution">
    <text evidence="3">The sequence shown here is derived from an EMBL/GenBank/DDBJ whole genome shotgun (WGS) entry which is preliminary data.</text>
</comment>
<protein>
    <submittedName>
        <fullName evidence="3">RlpA-like double-psi beta-barrel-protein domain-containing protein-containing protein</fullName>
    </submittedName>
</protein>
<dbReference type="InterPro" id="IPR007112">
    <property type="entry name" value="Expansin/allergen_DPBB_dom"/>
</dbReference>
<dbReference type="InterPro" id="IPR036908">
    <property type="entry name" value="RlpA-like_sf"/>
</dbReference>
<gene>
    <name evidence="3" type="ORF">BXZ70DRAFT_916980</name>
</gene>
<keyword evidence="1" id="KW-0732">Signal</keyword>
<dbReference type="AlphaFoldDB" id="A0A8K0UYX1"/>
<feature type="signal peptide" evidence="1">
    <location>
        <begin position="1"/>
        <end position="21"/>
    </location>
</feature>
<dbReference type="OrthoDB" id="5823761at2759"/>
<accession>A0A8K0UYX1</accession>
<feature type="domain" description="Expansin-like EG45" evidence="2">
    <location>
        <begin position="43"/>
        <end position="171"/>
    </location>
</feature>
<dbReference type="Proteomes" id="UP000813824">
    <property type="component" value="Unassembled WGS sequence"/>
</dbReference>
<name>A0A8K0UYX1_9AGAR</name>
<dbReference type="EMBL" id="JAEVFJ010000002">
    <property type="protein sequence ID" value="KAH8107247.1"/>
    <property type="molecule type" value="Genomic_DNA"/>
</dbReference>
<organism evidence="3 4">
    <name type="scientific">Cristinia sonorae</name>
    <dbReference type="NCBI Taxonomy" id="1940300"/>
    <lineage>
        <taxon>Eukaryota</taxon>
        <taxon>Fungi</taxon>
        <taxon>Dikarya</taxon>
        <taxon>Basidiomycota</taxon>
        <taxon>Agaricomycotina</taxon>
        <taxon>Agaricomycetes</taxon>
        <taxon>Agaricomycetidae</taxon>
        <taxon>Agaricales</taxon>
        <taxon>Pleurotineae</taxon>
        <taxon>Stephanosporaceae</taxon>
        <taxon>Cristinia</taxon>
    </lineage>
</organism>
<evidence type="ECO:0000313" key="4">
    <source>
        <dbReference type="Proteomes" id="UP000813824"/>
    </source>
</evidence>
<dbReference type="SUPFAM" id="SSF50685">
    <property type="entry name" value="Barwin-like endoglucanases"/>
    <property type="match status" value="1"/>
</dbReference>
<keyword evidence="4" id="KW-1185">Reference proteome</keyword>
<reference evidence="3" key="1">
    <citation type="journal article" date="2021" name="New Phytol.">
        <title>Evolutionary innovations through gain and loss of genes in the ectomycorrhizal Boletales.</title>
        <authorList>
            <person name="Wu G."/>
            <person name="Miyauchi S."/>
            <person name="Morin E."/>
            <person name="Kuo A."/>
            <person name="Drula E."/>
            <person name="Varga T."/>
            <person name="Kohler A."/>
            <person name="Feng B."/>
            <person name="Cao Y."/>
            <person name="Lipzen A."/>
            <person name="Daum C."/>
            <person name="Hundley H."/>
            <person name="Pangilinan J."/>
            <person name="Johnson J."/>
            <person name="Barry K."/>
            <person name="LaButti K."/>
            <person name="Ng V."/>
            <person name="Ahrendt S."/>
            <person name="Min B."/>
            <person name="Choi I.G."/>
            <person name="Park H."/>
            <person name="Plett J.M."/>
            <person name="Magnuson J."/>
            <person name="Spatafora J.W."/>
            <person name="Nagy L.G."/>
            <person name="Henrissat B."/>
            <person name="Grigoriev I.V."/>
            <person name="Yang Z.L."/>
            <person name="Xu J."/>
            <person name="Martin F.M."/>
        </authorList>
    </citation>
    <scope>NUCLEOTIDE SEQUENCE</scope>
    <source>
        <strain evidence="3">KKN 215</strain>
    </source>
</reference>
<dbReference type="Pfam" id="PF22514">
    <property type="entry name" value="EXPB1_D1"/>
    <property type="match status" value="1"/>
</dbReference>
<dbReference type="Gene3D" id="2.40.40.10">
    <property type="entry name" value="RlpA-like domain"/>
    <property type="match status" value="1"/>
</dbReference>
<feature type="chain" id="PRO_5035469540" evidence="1">
    <location>
        <begin position="22"/>
        <end position="252"/>
    </location>
</feature>
<evidence type="ECO:0000259" key="2">
    <source>
        <dbReference type="PROSITE" id="PS50842"/>
    </source>
</evidence>
<sequence>MQMNLLPLFLLLTTLAIPVHSWIQYPSDGTATMTHYTIPKDYIAACGCTGASTHYPTAAMSQMAFGSSAAYGPGCGRCFKLTLLNTYTPTPPFFPDVTKSVVVKVTDLCPIGGAGWCSATADKPNKSGQYINFDLAWPSPAIPDDFFPSNASLYGYTDFGVWNVTYQTVDCLSEWAGAKQAAALGSVADGSSVCCPANPSGSANDTCPSYSDQNGIPPDTTTSGASLVNTQLIPPLYYLFVLVVYFSIPELL</sequence>
<proteinExistence type="predicted"/>
<dbReference type="PROSITE" id="PS50842">
    <property type="entry name" value="EXPANSIN_EG45"/>
    <property type="match status" value="1"/>
</dbReference>
<evidence type="ECO:0000256" key="1">
    <source>
        <dbReference type="SAM" id="SignalP"/>
    </source>
</evidence>
<evidence type="ECO:0000313" key="3">
    <source>
        <dbReference type="EMBL" id="KAH8107247.1"/>
    </source>
</evidence>
<dbReference type="CDD" id="cd22278">
    <property type="entry name" value="DPBB_GH45_endoglucanase"/>
    <property type="match status" value="1"/>
</dbReference>